<evidence type="ECO:0000256" key="8">
    <source>
        <dbReference type="SAM" id="Phobius"/>
    </source>
</evidence>
<evidence type="ECO:0000313" key="9">
    <source>
        <dbReference type="EMBL" id="KAH7423277.1"/>
    </source>
</evidence>
<dbReference type="Gene3D" id="1.20.1080.10">
    <property type="entry name" value="Glycerol uptake facilitator protein"/>
    <property type="match status" value="1"/>
</dbReference>
<keyword evidence="3 6" id="KW-0812">Transmembrane</keyword>
<dbReference type="InterPro" id="IPR023271">
    <property type="entry name" value="Aquaporin-like"/>
</dbReference>
<accession>A0A8T2TIV1</accession>
<evidence type="ECO:0000256" key="2">
    <source>
        <dbReference type="ARBA" id="ARBA00022448"/>
    </source>
</evidence>
<evidence type="ECO:0000256" key="5">
    <source>
        <dbReference type="ARBA" id="ARBA00023136"/>
    </source>
</evidence>
<dbReference type="GO" id="GO:0016020">
    <property type="term" value="C:membrane"/>
    <property type="evidence" value="ECO:0007669"/>
    <property type="project" value="UniProtKB-SubCell"/>
</dbReference>
<dbReference type="OrthoDB" id="3222at2759"/>
<keyword evidence="4 8" id="KW-1133">Transmembrane helix</keyword>
<dbReference type="InterPro" id="IPR022357">
    <property type="entry name" value="MIP_CS"/>
</dbReference>
<gene>
    <name evidence="9" type="ORF">KP509_12G047400</name>
</gene>
<feature type="compositionally biased region" description="Low complexity" evidence="7">
    <location>
        <begin position="16"/>
        <end position="29"/>
    </location>
</feature>
<evidence type="ECO:0000256" key="6">
    <source>
        <dbReference type="RuleBase" id="RU000477"/>
    </source>
</evidence>
<dbReference type="Proteomes" id="UP000825935">
    <property type="component" value="Chromosome 12"/>
</dbReference>
<feature type="region of interest" description="Disordered" evidence="7">
    <location>
        <begin position="1"/>
        <end position="57"/>
    </location>
</feature>
<protein>
    <submittedName>
        <fullName evidence="9">Uncharacterized protein</fullName>
    </submittedName>
</protein>
<reference evidence="9" key="1">
    <citation type="submission" date="2021-08" db="EMBL/GenBank/DDBJ databases">
        <title>WGS assembly of Ceratopteris richardii.</title>
        <authorList>
            <person name="Marchant D.B."/>
            <person name="Chen G."/>
            <person name="Jenkins J."/>
            <person name="Shu S."/>
            <person name="Leebens-Mack J."/>
            <person name="Grimwood J."/>
            <person name="Schmutz J."/>
            <person name="Soltis P."/>
            <person name="Soltis D."/>
            <person name="Chen Z.-H."/>
        </authorList>
    </citation>
    <scope>NUCLEOTIDE SEQUENCE</scope>
    <source>
        <strain evidence="9">Whitten #5841</strain>
        <tissue evidence="9">Leaf</tissue>
    </source>
</reference>
<feature type="transmembrane region" description="Helical" evidence="8">
    <location>
        <begin position="185"/>
        <end position="207"/>
    </location>
</feature>
<dbReference type="PROSITE" id="PS00221">
    <property type="entry name" value="MIP"/>
    <property type="match status" value="1"/>
</dbReference>
<dbReference type="PANTHER" id="PTHR47002">
    <property type="entry name" value="AQUAPORIN-LIKE"/>
    <property type="match status" value="1"/>
</dbReference>
<dbReference type="PANTHER" id="PTHR47002:SF2">
    <property type="entry name" value="AQUAPORIN AQPAE.A-LIKE"/>
    <property type="match status" value="1"/>
</dbReference>
<dbReference type="GO" id="GO:0015267">
    <property type="term" value="F:channel activity"/>
    <property type="evidence" value="ECO:0007669"/>
    <property type="project" value="InterPro"/>
</dbReference>
<sequence>MESDYYVNLPSRRGIPSPSAVLSPRLASSLRRRDTRTPRSRLQHEELPQVDEENDSDDDYVEQVFEGSLVHYYPDERRISKLERKYEFTGVVPVFLGFNDFISPEVWRAAISEFIVTALLVFVNTAGAITCLQAGFTSSTAAISVITFFCLAFFILGAAPASGGHLNPAITFATVLTGFCSPARGLLYVIGQIAGSVIGALALKVVVAESVAEKYGLGGCYLKNTIYSDGVLQEVGIEPGPALLAEFVFTLVVLFFAFSIALDPKQFQVTGPILAPFMIGAVIALMSFMSGGLMAVNGGYTGAGLNPSRCFGPAVAMGGSLWDGHWVFWVGPFLSALAIAIIYHVVPPHHVELYRSRSDIFTQIGNMIKGKSSSAPA</sequence>
<evidence type="ECO:0000256" key="7">
    <source>
        <dbReference type="SAM" id="MobiDB-lite"/>
    </source>
</evidence>
<comment type="similarity">
    <text evidence="6">Belongs to the MIP/aquaporin (TC 1.A.8) family.</text>
</comment>
<evidence type="ECO:0000256" key="3">
    <source>
        <dbReference type="ARBA" id="ARBA00022692"/>
    </source>
</evidence>
<feature type="transmembrane region" description="Helical" evidence="8">
    <location>
        <begin position="326"/>
        <end position="346"/>
    </location>
</feature>
<keyword evidence="10" id="KW-1185">Reference proteome</keyword>
<feature type="transmembrane region" description="Helical" evidence="8">
    <location>
        <begin position="274"/>
        <end position="296"/>
    </location>
</feature>
<name>A0A8T2TIV1_CERRI</name>
<evidence type="ECO:0000256" key="4">
    <source>
        <dbReference type="ARBA" id="ARBA00022989"/>
    </source>
</evidence>
<proteinExistence type="inferred from homology"/>
<keyword evidence="5 8" id="KW-0472">Membrane</keyword>
<dbReference type="PRINTS" id="PR00783">
    <property type="entry name" value="MINTRINSICP"/>
</dbReference>
<evidence type="ECO:0000256" key="1">
    <source>
        <dbReference type="ARBA" id="ARBA00004141"/>
    </source>
</evidence>
<feature type="compositionally biased region" description="Acidic residues" evidence="7">
    <location>
        <begin position="48"/>
        <end position="57"/>
    </location>
</feature>
<keyword evidence="2 6" id="KW-0813">Transport</keyword>
<organism evidence="9 10">
    <name type="scientific">Ceratopteris richardii</name>
    <name type="common">Triangle waterfern</name>
    <dbReference type="NCBI Taxonomy" id="49495"/>
    <lineage>
        <taxon>Eukaryota</taxon>
        <taxon>Viridiplantae</taxon>
        <taxon>Streptophyta</taxon>
        <taxon>Embryophyta</taxon>
        <taxon>Tracheophyta</taxon>
        <taxon>Polypodiopsida</taxon>
        <taxon>Polypodiidae</taxon>
        <taxon>Polypodiales</taxon>
        <taxon>Pteridineae</taxon>
        <taxon>Pteridaceae</taxon>
        <taxon>Parkerioideae</taxon>
        <taxon>Ceratopteris</taxon>
    </lineage>
</organism>
<dbReference type="EMBL" id="CM035417">
    <property type="protein sequence ID" value="KAH7423277.1"/>
    <property type="molecule type" value="Genomic_DNA"/>
</dbReference>
<dbReference type="AlphaFoldDB" id="A0A8T2TIV1"/>
<dbReference type="InterPro" id="IPR000425">
    <property type="entry name" value="MIP"/>
</dbReference>
<evidence type="ECO:0000313" key="10">
    <source>
        <dbReference type="Proteomes" id="UP000825935"/>
    </source>
</evidence>
<dbReference type="SUPFAM" id="SSF81338">
    <property type="entry name" value="Aquaporin-like"/>
    <property type="match status" value="1"/>
</dbReference>
<feature type="transmembrane region" description="Helical" evidence="8">
    <location>
        <begin position="114"/>
        <end position="136"/>
    </location>
</feature>
<comment type="caution">
    <text evidence="9">The sequence shown here is derived from an EMBL/GenBank/DDBJ whole genome shotgun (WGS) entry which is preliminary data.</text>
</comment>
<feature type="transmembrane region" description="Helical" evidence="8">
    <location>
        <begin position="142"/>
        <end position="164"/>
    </location>
</feature>
<feature type="transmembrane region" description="Helical" evidence="8">
    <location>
        <begin position="242"/>
        <end position="262"/>
    </location>
</feature>
<comment type="subcellular location">
    <subcellularLocation>
        <location evidence="1">Membrane</location>
        <topology evidence="1">Multi-pass membrane protein</topology>
    </subcellularLocation>
</comment>
<dbReference type="Pfam" id="PF00230">
    <property type="entry name" value="MIP"/>
    <property type="match status" value="1"/>
</dbReference>
<feature type="compositionally biased region" description="Basic and acidic residues" evidence="7">
    <location>
        <begin position="31"/>
        <end position="47"/>
    </location>
</feature>